<evidence type="ECO:0000313" key="16">
    <source>
        <dbReference type="Proteomes" id="UP000249799"/>
    </source>
</evidence>
<dbReference type="SUPFAM" id="SSF52440">
    <property type="entry name" value="PreATP-grasp domain"/>
    <property type="match status" value="1"/>
</dbReference>
<name>A0A2Z4FKK7_9DELT</name>
<feature type="domain" description="ATP-grasp" evidence="14">
    <location>
        <begin position="134"/>
        <end position="353"/>
    </location>
</feature>
<dbReference type="AlphaFoldDB" id="A0A2Z4FKK7"/>
<reference evidence="15 16" key="1">
    <citation type="submission" date="2018-06" db="EMBL/GenBank/DDBJ databases">
        <title>Lujinxingia sediminis gen. nov. sp. nov., a new facultative anaerobic member of the class Deltaproteobacteria, and proposal of Lujinxingaceae fam. nov.</title>
        <authorList>
            <person name="Guo L.-Y."/>
            <person name="Li C.-M."/>
            <person name="Wang S."/>
            <person name="Du Z.-J."/>
        </authorList>
    </citation>
    <scope>NUCLEOTIDE SEQUENCE [LARGE SCALE GENOMIC DNA]</scope>
    <source>
        <strain evidence="15 16">FA350</strain>
    </source>
</reference>
<dbReference type="PANTHER" id="PTHR23132:SF23">
    <property type="entry name" value="D-ALANINE--D-ALANINE LIGASE B"/>
    <property type="match status" value="1"/>
</dbReference>
<comment type="cofactor">
    <cofactor evidence="12">
        <name>Mg(2+)</name>
        <dbReference type="ChEBI" id="CHEBI:18420"/>
    </cofactor>
    <cofactor evidence="12">
        <name>Mn(2+)</name>
        <dbReference type="ChEBI" id="CHEBI:29035"/>
    </cofactor>
    <text evidence="12">Binds 2 magnesium or manganese ions per subunit.</text>
</comment>
<comment type="pathway">
    <text evidence="10">Cell wall biogenesis; peptidoglycan biosynthesis.</text>
</comment>
<sequence length="360" mass="38469">MRESGEGIRLMQDQAKENTKVADLLYASIQKDARRGQRVGVVTGGQSSERAISLRTGEGFVGALKKLGYEPLVYDMPADLGKLVADRPDALLLGLHGGAGENGVLQGFLETLGVAYTGSGVLASALAMDKGHAKAVLNHAGVPTPSGLRLAGFGDFDFEAVNADLDALGLELPLVVKPNDEGSSVGVYLCKEETDFAVALDTLWDREVGEGTPAILVEQFLNGPEYTVGFFDDICLGSIEVTPEDGFYDYRAKYESDKTRYQAVEDEELKFRLETIGRHAYKALGCRGVARVDIKAHLPKGSNDAQGQDSGAQMQLYVLEINTIPGMTATSLIPKLAASHGIAFEDFTELMLAASCCDAP</sequence>
<proteinExistence type="inferred from homology"/>
<dbReference type="KEGG" id="bsed:DN745_09310"/>
<dbReference type="InterPro" id="IPR011761">
    <property type="entry name" value="ATP-grasp"/>
</dbReference>
<evidence type="ECO:0000259" key="14">
    <source>
        <dbReference type="PROSITE" id="PS50975"/>
    </source>
</evidence>
<keyword evidence="7 10" id="KW-0133">Cell shape</keyword>
<keyword evidence="12" id="KW-0460">Magnesium</keyword>
<keyword evidence="8 10" id="KW-0573">Peptidoglycan synthesis</keyword>
<dbReference type="PROSITE" id="PS00843">
    <property type="entry name" value="DALA_DALA_LIGASE_1"/>
    <property type="match status" value="1"/>
</dbReference>
<dbReference type="InterPro" id="IPR013815">
    <property type="entry name" value="ATP_grasp_subdomain_1"/>
</dbReference>
<dbReference type="Pfam" id="PF07478">
    <property type="entry name" value="Dala_Dala_lig_C"/>
    <property type="match status" value="1"/>
</dbReference>
<keyword evidence="12" id="KW-0464">Manganese</keyword>
<dbReference type="InterPro" id="IPR011095">
    <property type="entry name" value="Dala_Dala_lig_C"/>
</dbReference>
<dbReference type="InterPro" id="IPR016185">
    <property type="entry name" value="PreATP-grasp_dom_sf"/>
</dbReference>
<comment type="catalytic activity">
    <reaction evidence="10">
        <text>2 D-alanine + ATP = D-alanyl-D-alanine + ADP + phosphate + H(+)</text>
        <dbReference type="Rhea" id="RHEA:11224"/>
        <dbReference type="ChEBI" id="CHEBI:15378"/>
        <dbReference type="ChEBI" id="CHEBI:30616"/>
        <dbReference type="ChEBI" id="CHEBI:43474"/>
        <dbReference type="ChEBI" id="CHEBI:57416"/>
        <dbReference type="ChEBI" id="CHEBI:57822"/>
        <dbReference type="ChEBI" id="CHEBI:456216"/>
        <dbReference type="EC" id="6.3.2.4"/>
    </reaction>
</comment>
<comment type="subcellular location">
    <subcellularLocation>
        <location evidence="1 10">Cytoplasm</location>
    </subcellularLocation>
</comment>
<feature type="binding site" evidence="12">
    <location>
        <position position="322"/>
    </location>
    <ligand>
        <name>Mg(2+)</name>
        <dbReference type="ChEBI" id="CHEBI:18420"/>
        <label>2</label>
    </ligand>
</feature>
<dbReference type="UniPathway" id="UPA00219"/>
<dbReference type="EC" id="6.3.2.4" evidence="10"/>
<evidence type="ECO:0000256" key="1">
    <source>
        <dbReference type="ARBA" id="ARBA00004496"/>
    </source>
</evidence>
<evidence type="ECO:0000256" key="8">
    <source>
        <dbReference type="ARBA" id="ARBA00022984"/>
    </source>
</evidence>
<protein>
    <recommendedName>
        <fullName evidence="10">D-alanine--D-alanine ligase</fullName>
        <ecNumber evidence="10">6.3.2.4</ecNumber>
    </recommendedName>
    <alternativeName>
        <fullName evidence="10">D-Ala-D-Ala ligase</fullName>
    </alternativeName>
    <alternativeName>
        <fullName evidence="10">D-alanylalanine synthetase</fullName>
    </alternativeName>
</protein>
<accession>A0A2Z4FKK7</accession>
<dbReference type="GO" id="GO:0008716">
    <property type="term" value="F:D-alanine-D-alanine ligase activity"/>
    <property type="evidence" value="ECO:0007669"/>
    <property type="project" value="UniProtKB-UniRule"/>
</dbReference>
<dbReference type="Proteomes" id="UP000249799">
    <property type="component" value="Chromosome"/>
</dbReference>
<keyword evidence="6 13" id="KW-0067">ATP-binding</keyword>
<feature type="binding site" evidence="12">
    <location>
        <position position="293"/>
    </location>
    <ligand>
        <name>Mg(2+)</name>
        <dbReference type="ChEBI" id="CHEBI:18420"/>
        <label>1</label>
    </ligand>
</feature>
<evidence type="ECO:0000256" key="4">
    <source>
        <dbReference type="ARBA" id="ARBA00022598"/>
    </source>
</evidence>
<dbReference type="OrthoDB" id="9813261at2"/>
<dbReference type="HAMAP" id="MF_00047">
    <property type="entry name" value="Dala_Dala_lig"/>
    <property type="match status" value="1"/>
</dbReference>
<evidence type="ECO:0000256" key="2">
    <source>
        <dbReference type="ARBA" id="ARBA00010871"/>
    </source>
</evidence>
<feature type="active site" evidence="11">
    <location>
        <position position="331"/>
    </location>
</feature>
<keyword evidence="12" id="KW-0479">Metal-binding</keyword>
<dbReference type="GO" id="GO:0005737">
    <property type="term" value="C:cytoplasm"/>
    <property type="evidence" value="ECO:0007669"/>
    <property type="project" value="UniProtKB-SubCell"/>
</dbReference>
<evidence type="ECO:0000256" key="11">
    <source>
        <dbReference type="PIRSR" id="PIRSR039102-1"/>
    </source>
</evidence>
<keyword evidence="5 13" id="KW-0547">Nucleotide-binding</keyword>
<organism evidence="15 16">
    <name type="scientific">Bradymonas sediminis</name>
    <dbReference type="NCBI Taxonomy" id="1548548"/>
    <lineage>
        <taxon>Bacteria</taxon>
        <taxon>Deltaproteobacteria</taxon>
        <taxon>Bradymonadales</taxon>
        <taxon>Bradymonadaceae</taxon>
        <taxon>Bradymonas</taxon>
    </lineage>
</organism>
<dbReference type="SUPFAM" id="SSF56059">
    <property type="entry name" value="Glutathione synthetase ATP-binding domain-like"/>
    <property type="match status" value="1"/>
</dbReference>
<evidence type="ECO:0000256" key="9">
    <source>
        <dbReference type="ARBA" id="ARBA00023316"/>
    </source>
</evidence>
<dbReference type="PIRSF" id="PIRSF039102">
    <property type="entry name" value="Ddl/VanB"/>
    <property type="match status" value="1"/>
</dbReference>
<comment type="function">
    <text evidence="10">Cell wall formation.</text>
</comment>
<dbReference type="GO" id="GO:0009252">
    <property type="term" value="P:peptidoglycan biosynthetic process"/>
    <property type="evidence" value="ECO:0007669"/>
    <property type="project" value="UniProtKB-UniRule"/>
</dbReference>
<feature type="active site" evidence="11">
    <location>
        <position position="183"/>
    </location>
</feature>
<evidence type="ECO:0000256" key="10">
    <source>
        <dbReference type="HAMAP-Rule" id="MF_00047"/>
    </source>
</evidence>
<evidence type="ECO:0000256" key="12">
    <source>
        <dbReference type="PIRSR" id="PIRSR039102-3"/>
    </source>
</evidence>
<dbReference type="NCBIfam" id="NF002378">
    <property type="entry name" value="PRK01372.1"/>
    <property type="match status" value="1"/>
</dbReference>
<keyword evidence="9 10" id="KW-0961">Cell wall biogenesis/degradation</keyword>
<feature type="binding site" evidence="12">
    <location>
        <position position="320"/>
    </location>
    <ligand>
        <name>Mg(2+)</name>
        <dbReference type="ChEBI" id="CHEBI:18420"/>
        <label>1</label>
    </ligand>
</feature>
<dbReference type="EMBL" id="CP030032">
    <property type="protein sequence ID" value="AWV89527.1"/>
    <property type="molecule type" value="Genomic_DNA"/>
</dbReference>
<evidence type="ECO:0000313" key="15">
    <source>
        <dbReference type="EMBL" id="AWV89527.1"/>
    </source>
</evidence>
<keyword evidence="3 10" id="KW-0963">Cytoplasm</keyword>
<evidence type="ECO:0000256" key="6">
    <source>
        <dbReference type="ARBA" id="ARBA00022840"/>
    </source>
</evidence>
<dbReference type="Gene3D" id="3.40.50.20">
    <property type="match status" value="1"/>
</dbReference>
<dbReference type="PANTHER" id="PTHR23132">
    <property type="entry name" value="D-ALANINE--D-ALANINE LIGASE"/>
    <property type="match status" value="1"/>
</dbReference>
<gene>
    <name evidence="10" type="primary">ddl</name>
    <name evidence="15" type="ORF">DN745_09310</name>
</gene>
<evidence type="ECO:0000256" key="7">
    <source>
        <dbReference type="ARBA" id="ARBA00022960"/>
    </source>
</evidence>
<evidence type="ECO:0000256" key="13">
    <source>
        <dbReference type="PROSITE-ProRule" id="PRU00409"/>
    </source>
</evidence>
<evidence type="ECO:0000256" key="5">
    <source>
        <dbReference type="ARBA" id="ARBA00022741"/>
    </source>
</evidence>
<dbReference type="GO" id="GO:0071555">
    <property type="term" value="P:cell wall organization"/>
    <property type="evidence" value="ECO:0007669"/>
    <property type="project" value="UniProtKB-KW"/>
</dbReference>
<dbReference type="GO" id="GO:0008360">
    <property type="term" value="P:regulation of cell shape"/>
    <property type="evidence" value="ECO:0007669"/>
    <property type="project" value="UniProtKB-KW"/>
</dbReference>
<dbReference type="GO" id="GO:0046872">
    <property type="term" value="F:metal ion binding"/>
    <property type="evidence" value="ECO:0007669"/>
    <property type="project" value="UniProtKB-KW"/>
</dbReference>
<keyword evidence="16" id="KW-1185">Reference proteome</keyword>
<dbReference type="PROSITE" id="PS50975">
    <property type="entry name" value="ATP_GRASP"/>
    <property type="match status" value="1"/>
</dbReference>
<dbReference type="InterPro" id="IPR005905">
    <property type="entry name" value="D_ala_D_ala"/>
</dbReference>
<dbReference type="GO" id="GO:0005524">
    <property type="term" value="F:ATP binding"/>
    <property type="evidence" value="ECO:0007669"/>
    <property type="project" value="UniProtKB-UniRule"/>
</dbReference>
<keyword evidence="4 10" id="KW-0436">Ligase</keyword>
<feature type="active site" evidence="11">
    <location>
        <position position="49"/>
    </location>
</feature>
<evidence type="ECO:0000256" key="3">
    <source>
        <dbReference type="ARBA" id="ARBA00022490"/>
    </source>
</evidence>
<dbReference type="Gene3D" id="3.30.470.20">
    <property type="entry name" value="ATP-grasp fold, B domain"/>
    <property type="match status" value="1"/>
</dbReference>
<dbReference type="Gene3D" id="3.30.1490.20">
    <property type="entry name" value="ATP-grasp fold, A domain"/>
    <property type="match status" value="1"/>
</dbReference>
<comment type="similarity">
    <text evidence="2 10">Belongs to the D-alanine--D-alanine ligase family.</text>
</comment>
<feature type="binding site" evidence="12">
    <location>
        <position position="320"/>
    </location>
    <ligand>
        <name>Mg(2+)</name>
        <dbReference type="ChEBI" id="CHEBI:18420"/>
        <label>2</label>
    </ligand>
</feature>
<dbReference type="InterPro" id="IPR000291">
    <property type="entry name" value="D-Ala_lig_Van_CS"/>
</dbReference>